<protein>
    <submittedName>
        <fullName evidence="1">Uncharacterized protein</fullName>
    </submittedName>
</protein>
<dbReference type="Proteomes" id="UP000284706">
    <property type="component" value="Unassembled WGS sequence"/>
</dbReference>
<gene>
    <name evidence="1" type="ORF">CVT26_013167</name>
</gene>
<reference evidence="1 2" key="1">
    <citation type="journal article" date="2018" name="Evol. Lett.">
        <title>Horizontal gene cluster transfer increased hallucinogenic mushroom diversity.</title>
        <authorList>
            <person name="Reynolds H.T."/>
            <person name="Vijayakumar V."/>
            <person name="Gluck-Thaler E."/>
            <person name="Korotkin H.B."/>
            <person name="Matheny P.B."/>
            <person name="Slot J.C."/>
        </authorList>
    </citation>
    <scope>NUCLEOTIDE SEQUENCE [LARGE SCALE GENOMIC DNA]</scope>
    <source>
        <strain evidence="1 2">SRW20</strain>
    </source>
</reference>
<organism evidence="1 2">
    <name type="scientific">Gymnopilus dilepis</name>
    <dbReference type="NCBI Taxonomy" id="231916"/>
    <lineage>
        <taxon>Eukaryota</taxon>
        <taxon>Fungi</taxon>
        <taxon>Dikarya</taxon>
        <taxon>Basidiomycota</taxon>
        <taxon>Agaricomycotina</taxon>
        <taxon>Agaricomycetes</taxon>
        <taxon>Agaricomycetidae</taxon>
        <taxon>Agaricales</taxon>
        <taxon>Agaricineae</taxon>
        <taxon>Hymenogastraceae</taxon>
        <taxon>Gymnopilus</taxon>
    </lineage>
</organism>
<evidence type="ECO:0000313" key="2">
    <source>
        <dbReference type="Proteomes" id="UP000284706"/>
    </source>
</evidence>
<dbReference type="EMBL" id="NHYE01000901">
    <property type="protein sequence ID" value="PPR01808.1"/>
    <property type="molecule type" value="Genomic_DNA"/>
</dbReference>
<keyword evidence="2" id="KW-1185">Reference proteome</keyword>
<comment type="caution">
    <text evidence="1">The sequence shown here is derived from an EMBL/GenBank/DDBJ whole genome shotgun (WGS) entry which is preliminary data.</text>
</comment>
<evidence type="ECO:0000313" key="1">
    <source>
        <dbReference type="EMBL" id="PPR01808.1"/>
    </source>
</evidence>
<dbReference type="InParanoid" id="A0A409YFN7"/>
<accession>A0A409YFN7</accession>
<proteinExistence type="predicted"/>
<dbReference type="AlphaFoldDB" id="A0A409YFN7"/>
<sequence length="187" mass="21065">MHHDFQQIEVLEVPVNVSRKEVVRGIKKTVMELRRDLRVLACFAGIARGCDDRELDVEKWVQEITTMGPRLAGQSAMNTFDVPSTRHTIFEFPFYQTGHVFREGIAKLAACVDRDQLVRKPRNQAGHTASVWFHEHGASDARSSASDAGWQDGNRIQAKTSSSASMKVFTALRRGRWGEDARLALVE</sequence>
<name>A0A409YFN7_9AGAR</name>